<dbReference type="PANTHER" id="PTHR30203">
    <property type="entry name" value="OUTER MEMBRANE CATION EFFLUX PROTEIN"/>
    <property type="match status" value="1"/>
</dbReference>
<keyword evidence="4" id="KW-1185">Reference proteome</keyword>
<dbReference type="NCBIfam" id="TIGR01845">
    <property type="entry name" value="outer_NodT"/>
    <property type="match status" value="1"/>
</dbReference>
<dbReference type="InterPro" id="IPR010131">
    <property type="entry name" value="MdtP/NodT-like"/>
</dbReference>
<dbReference type="RefSeq" id="WP_120353209.1">
    <property type="nucleotide sequence ID" value="NZ_RAQO01000002.1"/>
</dbReference>
<dbReference type="PROSITE" id="PS51257">
    <property type="entry name" value="PROKAR_LIPOPROTEIN"/>
    <property type="match status" value="1"/>
</dbReference>
<keyword evidence="2" id="KW-1134">Transmembrane beta strand</keyword>
<dbReference type="Gene3D" id="1.20.1600.10">
    <property type="entry name" value="Outer membrane efflux proteins (OEP)"/>
    <property type="match status" value="1"/>
</dbReference>
<dbReference type="OrthoDB" id="9770517at2"/>
<feature type="signal peptide" evidence="2">
    <location>
        <begin position="1"/>
        <end position="20"/>
    </location>
</feature>
<dbReference type="EMBL" id="RAQO01000002">
    <property type="protein sequence ID" value="RKF21405.1"/>
    <property type="molecule type" value="Genomic_DNA"/>
</dbReference>
<feature type="chain" id="PRO_5018818964" evidence="2">
    <location>
        <begin position="21"/>
        <end position="494"/>
    </location>
</feature>
<evidence type="ECO:0000313" key="4">
    <source>
        <dbReference type="Proteomes" id="UP000286482"/>
    </source>
</evidence>
<dbReference type="InterPro" id="IPR003423">
    <property type="entry name" value="OMP_efflux"/>
</dbReference>
<dbReference type="Gene3D" id="2.20.200.10">
    <property type="entry name" value="Outer membrane efflux proteins (OEP)"/>
    <property type="match status" value="1"/>
</dbReference>
<evidence type="ECO:0000313" key="3">
    <source>
        <dbReference type="EMBL" id="RKF21405.1"/>
    </source>
</evidence>
<keyword evidence="2" id="KW-0732">Signal</keyword>
<dbReference type="GO" id="GO:0015562">
    <property type="term" value="F:efflux transmembrane transporter activity"/>
    <property type="evidence" value="ECO:0007669"/>
    <property type="project" value="InterPro"/>
</dbReference>
<name>A0A420EL31_9ALTE</name>
<evidence type="ECO:0000256" key="2">
    <source>
        <dbReference type="RuleBase" id="RU362097"/>
    </source>
</evidence>
<protein>
    <submittedName>
        <fullName evidence="3">TolC family protein</fullName>
    </submittedName>
</protein>
<proteinExistence type="inferred from homology"/>
<keyword evidence="2" id="KW-0472">Membrane</keyword>
<accession>A0A420EL31</accession>
<sequence>MTYSQRLVIVLSALLVTACATNHTEVQPEQHWDRVYLNQSPELSKGLDVQQQYWWYGFEDEQLNALVARVQEQNINLKMAQQRITAARSYQQAVESFKVPTVSLGAGVASYGLSKNDPLLGPVFDLQDSNAGQQLSQMMGGDLLSQNNDAFFLGASVSWELDVFGKIDNYAQAAALQAEQVEIVREGVLIAVSAEVVQNYLQFRGAQKRLKIADENISDQRKTLDIAQSLAENGLASDIDVTRAKALLATTQANRYAIEAAQKVHLHRLAMLVAESPTQLADLYNDVDLPAYKASVPLGLPSELLLNRPDLQLTFSQIAIRDELLAAQIAQGYPSFYLTGGPGLLSGDFGDLFQSNSFTWGAALGVKWDIFDGGRQDALQQIADTQVKTSVLMHQQAYQAAVTEVETLLIAYGNGYKFYQSIREANIQGQRALQRARELYQAGLIDYLAVLDAQRQVNQLSDAMIIAELQQAHTVVLLHKALGGDWNINSLPNV</sequence>
<keyword evidence="2" id="KW-0449">Lipoprotein</keyword>
<gene>
    <name evidence="3" type="ORF">DBZ36_01790</name>
</gene>
<comment type="caution">
    <text evidence="3">The sequence shown here is derived from an EMBL/GenBank/DDBJ whole genome shotgun (WGS) entry which is preliminary data.</text>
</comment>
<organism evidence="3 4">
    <name type="scientific">Alginatibacterium sediminis</name>
    <dbReference type="NCBI Taxonomy" id="2164068"/>
    <lineage>
        <taxon>Bacteria</taxon>
        <taxon>Pseudomonadati</taxon>
        <taxon>Pseudomonadota</taxon>
        <taxon>Gammaproteobacteria</taxon>
        <taxon>Alteromonadales</taxon>
        <taxon>Alteromonadaceae</taxon>
        <taxon>Alginatibacterium</taxon>
    </lineage>
</organism>
<dbReference type="Proteomes" id="UP000286482">
    <property type="component" value="Unassembled WGS sequence"/>
</dbReference>
<comment type="similarity">
    <text evidence="1 2">Belongs to the outer membrane factor (OMF) (TC 1.B.17) family.</text>
</comment>
<evidence type="ECO:0000256" key="1">
    <source>
        <dbReference type="ARBA" id="ARBA00007613"/>
    </source>
</evidence>
<reference evidence="3 4" key="1">
    <citation type="submission" date="2018-09" db="EMBL/GenBank/DDBJ databases">
        <authorList>
            <person name="Wang Z."/>
        </authorList>
    </citation>
    <scope>NUCLEOTIDE SEQUENCE [LARGE SCALE GENOMIC DNA]</scope>
    <source>
        <strain evidence="3 4">ALS 81</strain>
    </source>
</reference>
<keyword evidence="2" id="KW-0564">Palmitate</keyword>
<dbReference type="SUPFAM" id="SSF56954">
    <property type="entry name" value="Outer membrane efflux proteins (OEP)"/>
    <property type="match status" value="1"/>
</dbReference>
<dbReference type="GO" id="GO:0009279">
    <property type="term" value="C:cell outer membrane"/>
    <property type="evidence" value="ECO:0007669"/>
    <property type="project" value="UniProtKB-SubCell"/>
</dbReference>
<dbReference type="AlphaFoldDB" id="A0A420EL31"/>
<keyword evidence="2" id="KW-0812">Transmembrane</keyword>
<dbReference type="Pfam" id="PF02321">
    <property type="entry name" value="OEP"/>
    <property type="match status" value="2"/>
</dbReference>
<comment type="subcellular location">
    <subcellularLocation>
        <location evidence="2">Cell outer membrane</location>
        <topology evidence="2">Lipid-anchor</topology>
    </subcellularLocation>
</comment>